<keyword evidence="7 11" id="KW-1133">Transmembrane helix</keyword>
<dbReference type="EMBL" id="HG994364">
    <property type="protein sequence ID" value="CAF2319090.1"/>
    <property type="molecule type" value="Genomic_DNA"/>
</dbReference>
<comment type="similarity">
    <text evidence="9">Belongs to the amino acid/polyamine transporter 2 family. Amino acid/auxin permease (AAAP) (TC 2.A.18.2) subfamily.</text>
</comment>
<reference evidence="13" key="3">
    <citation type="submission" date="2021-01" db="EMBL/GenBank/DDBJ databases">
        <authorList>
            <consortium name="Genoscope - CEA"/>
            <person name="William W."/>
        </authorList>
    </citation>
    <scope>NUCLEOTIDE SEQUENCE</scope>
</reference>
<keyword evidence="15" id="KW-1185">Reference proteome</keyword>
<evidence type="ECO:0000313" key="13">
    <source>
        <dbReference type="EMBL" id="CAF2319090.1"/>
    </source>
</evidence>
<feature type="transmembrane region" description="Helical" evidence="11">
    <location>
        <begin position="185"/>
        <end position="207"/>
    </location>
</feature>
<feature type="domain" description="Amino acid transporter transmembrane" evidence="12">
    <location>
        <begin position="29"/>
        <end position="463"/>
    </location>
</feature>
<dbReference type="FunFam" id="1.20.1740.10:FF:000055">
    <property type="entry name" value="Amino acid permease 6"/>
    <property type="match status" value="1"/>
</dbReference>
<dbReference type="STRING" id="3708.A0A078FQ39"/>
<evidence type="ECO:0000313" key="15">
    <source>
        <dbReference type="Proteomes" id="UP000028999"/>
    </source>
</evidence>
<evidence type="ECO:0000256" key="1">
    <source>
        <dbReference type="ARBA" id="ARBA00004236"/>
    </source>
</evidence>
<comment type="subcellular location">
    <subcellularLocation>
        <location evidence="1">Cell membrane</location>
    </subcellularLocation>
</comment>
<dbReference type="GO" id="GO:0015174">
    <property type="term" value="F:basic amino acid transmembrane transporter activity"/>
    <property type="evidence" value="ECO:0000318"/>
    <property type="project" value="GO_Central"/>
</dbReference>
<evidence type="ECO:0000256" key="8">
    <source>
        <dbReference type="ARBA" id="ARBA00023136"/>
    </source>
</evidence>
<dbReference type="AlphaFoldDB" id="A0A078FQ39"/>
<sequence length="476" mass="51720">MVEDVKNVQGDVLPRSSSGLLDDDGRPKRTGTVWTTSAHIITAVIGSGVLSLAWAIAQLGWVAGPVAMLLFSFVSYYTSTLLASCYRSGDPVTGKRNYTYMDAIHSNLGGIKVKLCGIVQYVNLFGTAIGYTIASAISLIAIQRTTCHHNNGGKAPCPVNGSAYIIGFGVLQILLSQIPDFDQLWWLSLVAAVMSFGYSTIGLGLGISKLVENKEIKGTLTGVSIGTVTPTGKMWRTFQALGNIAFAYAYSMIFVEIQDTLKSPPSEEITMKKAALVSVAVTTFFYTLCGCVGYAAFGESAPGNLLAAGGFTNPYWLLNIANLAILIHLIGAYQVYAQPIFAFVEKKASKMYPESKFVTKEIEIPLFSGSKPFCLNFFRLVWRTVFVITITLISMLMPFFNDVVGLLGAIGFWPLTVYFPVEMYIAQKNLPSWSRRWLCLQVLSLVCLIISLAAAAGSVVGIVSKIKTYKPFQSDF</sequence>
<name>A0A078FQ39_BRANA</name>
<keyword evidence="4 11" id="KW-0812">Transmembrane</keyword>
<reference evidence="14 15" key="1">
    <citation type="journal article" date="2014" name="Science">
        <title>Plant genetics. Early allopolyploid evolution in the post-Neolithic Brassica napus oilseed genome.</title>
        <authorList>
            <person name="Chalhoub B."/>
            <person name="Denoeud F."/>
            <person name="Liu S."/>
            <person name="Parkin I.A."/>
            <person name="Tang H."/>
            <person name="Wang X."/>
            <person name="Chiquet J."/>
            <person name="Belcram H."/>
            <person name="Tong C."/>
            <person name="Samans B."/>
            <person name="Correa M."/>
            <person name="Da Silva C."/>
            <person name="Just J."/>
            <person name="Falentin C."/>
            <person name="Koh C.S."/>
            <person name="Le Clainche I."/>
            <person name="Bernard M."/>
            <person name="Bento P."/>
            <person name="Noel B."/>
            <person name="Labadie K."/>
            <person name="Alberti A."/>
            <person name="Charles M."/>
            <person name="Arnaud D."/>
            <person name="Guo H."/>
            <person name="Daviaud C."/>
            <person name="Alamery S."/>
            <person name="Jabbari K."/>
            <person name="Zhao M."/>
            <person name="Edger P.P."/>
            <person name="Chelaifa H."/>
            <person name="Tack D."/>
            <person name="Lassalle G."/>
            <person name="Mestiri I."/>
            <person name="Schnel N."/>
            <person name="Le Paslier M.C."/>
            <person name="Fan G."/>
            <person name="Renault V."/>
            <person name="Bayer P.E."/>
            <person name="Golicz A.A."/>
            <person name="Manoli S."/>
            <person name="Lee T.H."/>
            <person name="Thi V.H."/>
            <person name="Chalabi S."/>
            <person name="Hu Q."/>
            <person name="Fan C."/>
            <person name="Tollenaere R."/>
            <person name="Lu Y."/>
            <person name="Battail C."/>
            <person name="Shen J."/>
            <person name="Sidebottom C.H."/>
            <person name="Wang X."/>
            <person name="Canaguier A."/>
            <person name="Chauveau A."/>
            <person name="Berard A."/>
            <person name="Deniot G."/>
            <person name="Guan M."/>
            <person name="Liu Z."/>
            <person name="Sun F."/>
            <person name="Lim Y.P."/>
            <person name="Lyons E."/>
            <person name="Town C.D."/>
            <person name="Bancroft I."/>
            <person name="Wang X."/>
            <person name="Meng J."/>
            <person name="Ma J."/>
            <person name="Pires J.C."/>
            <person name="King G.J."/>
            <person name="Brunel D."/>
            <person name="Delourme R."/>
            <person name="Renard M."/>
            <person name="Aury J.M."/>
            <person name="Adams K.L."/>
            <person name="Batley J."/>
            <person name="Snowdon R.J."/>
            <person name="Tost J."/>
            <person name="Edwards D."/>
            <person name="Zhou Y."/>
            <person name="Hua W."/>
            <person name="Sharpe A.G."/>
            <person name="Paterson A.H."/>
            <person name="Guan C."/>
            <person name="Wincker P."/>
        </authorList>
    </citation>
    <scope>NUCLEOTIDE SEQUENCE [LARGE SCALE GENOMIC DNA]</scope>
    <source>
        <strain evidence="15">cv. Darmor-bzh</strain>
    </source>
</reference>
<dbReference type="PaxDb" id="3708-A0A078FQ39"/>
<feature type="transmembrane region" description="Helical" evidence="11">
    <location>
        <begin position="406"/>
        <end position="425"/>
    </location>
</feature>
<reference evidence="14" key="2">
    <citation type="submission" date="2014-06" db="EMBL/GenBank/DDBJ databases">
        <authorList>
            <person name="Genoscope - CEA"/>
        </authorList>
    </citation>
    <scope>NUCLEOTIDE SEQUENCE</scope>
</reference>
<evidence type="ECO:0000256" key="5">
    <source>
        <dbReference type="ARBA" id="ARBA00022847"/>
    </source>
</evidence>
<feature type="region of interest" description="Disordered" evidence="10">
    <location>
        <begin position="1"/>
        <end position="24"/>
    </location>
</feature>
<evidence type="ECO:0000256" key="11">
    <source>
        <dbReference type="SAM" id="Phobius"/>
    </source>
</evidence>
<proteinExistence type="inferred from homology"/>
<dbReference type="GO" id="GO:0003333">
    <property type="term" value="P:amino acid transmembrane transport"/>
    <property type="evidence" value="ECO:0000318"/>
    <property type="project" value="GO_Central"/>
</dbReference>
<dbReference type="EMBL" id="LK032049">
    <property type="protein sequence ID" value="CDY14972.1"/>
    <property type="molecule type" value="Genomic_DNA"/>
</dbReference>
<keyword evidence="3" id="KW-1003">Cell membrane</keyword>
<dbReference type="Gramene" id="CDY14972">
    <property type="protein sequence ID" value="CDY14972"/>
    <property type="gene ID" value="GSBRNA2T00084958001"/>
</dbReference>
<keyword evidence="8 11" id="KW-0472">Membrane</keyword>
<dbReference type="Proteomes" id="UP001295469">
    <property type="component" value="Chromosome A10"/>
</dbReference>
<dbReference type="PANTHER" id="PTHR48017">
    <property type="entry name" value="OS05G0424000 PROTEIN-RELATED"/>
    <property type="match status" value="1"/>
</dbReference>
<evidence type="ECO:0000313" key="14">
    <source>
        <dbReference type="EMBL" id="CDY14972.1"/>
    </source>
</evidence>
<keyword evidence="5" id="KW-0769">Symport</keyword>
<evidence type="ECO:0000256" key="7">
    <source>
        <dbReference type="ARBA" id="ARBA00022989"/>
    </source>
</evidence>
<keyword evidence="2" id="KW-0813">Transport</keyword>
<feature type="transmembrane region" description="Helical" evidence="11">
    <location>
        <begin position="275"/>
        <end position="296"/>
    </location>
</feature>
<feature type="transmembrane region" description="Helical" evidence="11">
    <location>
        <begin position="36"/>
        <end position="56"/>
    </location>
</feature>
<protein>
    <submittedName>
        <fullName evidence="13">(rape) hypothetical protein</fullName>
    </submittedName>
    <submittedName>
        <fullName evidence="14">BnaA10g08840D protein</fullName>
    </submittedName>
</protein>
<feature type="transmembrane region" description="Helical" evidence="11">
    <location>
        <begin position="62"/>
        <end position="86"/>
    </location>
</feature>
<dbReference type="GO" id="GO:0015293">
    <property type="term" value="F:symporter activity"/>
    <property type="evidence" value="ECO:0007669"/>
    <property type="project" value="UniProtKB-KW"/>
</dbReference>
<gene>
    <name evidence="14" type="primary">BnaA10g08840D</name>
    <name evidence="13" type="ORF">DARMORV10_A10P07630.1</name>
    <name evidence="14" type="ORF">GSBRNA2T00084958001</name>
</gene>
<dbReference type="Proteomes" id="UP000028999">
    <property type="component" value="Unassembled WGS sequence"/>
</dbReference>
<feature type="transmembrane region" description="Helical" evidence="11">
    <location>
        <begin position="316"/>
        <end position="337"/>
    </location>
</feature>
<keyword evidence="6" id="KW-0029">Amino-acid transport</keyword>
<dbReference type="GO" id="GO:0005886">
    <property type="term" value="C:plasma membrane"/>
    <property type="evidence" value="ECO:0007669"/>
    <property type="project" value="UniProtKB-SubCell"/>
</dbReference>
<dbReference type="GO" id="GO:0015802">
    <property type="term" value="P:basic amino acid transport"/>
    <property type="evidence" value="ECO:0000318"/>
    <property type="project" value="GO_Central"/>
</dbReference>
<dbReference type="Pfam" id="PF01490">
    <property type="entry name" value="Aa_trans"/>
    <property type="match status" value="1"/>
</dbReference>
<evidence type="ECO:0000256" key="10">
    <source>
        <dbReference type="SAM" id="MobiDB-lite"/>
    </source>
</evidence>
<feature type="transmembrane region" description="Helical" evidence="11">
    <location>
        <begin position="162"/>
        <end position="178"/>
    </location>
</feature>
<dbReference type="OMA" id="TMPSRIH"/>
<feature type="transmembrane region" description="Helical" evidence="11">
    <location>
        <begin position="121"/>
        <end position="142"/>
    </location>
</feature>
<evidence type="ECO:0000256" key="6">
    <source>
        <dbReference type="ARBA" id="ARBA00022970"/>
    </source>
</evidence>
<evidence type="ECO:0000256" key="9">
    <source>
        <dbReference type="ARBA" id="ARBA00061463"/>
    </source>
</evidence>
<evidence type="ECO:0000259" key="12">
    <source>
        <dbReference type="Pfam" id="PF01490"/>
    </source>
</evidence>
<dbReference type="OrthoDB" id="40134at2759"/>
<feature type="transmembrane region" description="Helical" evidence="11">
    <location>
        <begin position="437"/>
        <end position="463"/>
    </location>
</feature>
<feature type="transmembrane region" description="Helical" evidence="11">
    <location>
        <begin position="380"/>
        <end position="400"/>
    </location>
</feature>
<evidence type="ECO:0000256" key="2">
    <source>
        <dbReference type="ARBA" id="ARBA00022448"/>
    </source>
</evidence>
<accession>A0A078FQ39</accession>
<evidence type="ECO:0000256" key="3">
    <source>
        <dbReference type="ARBA" id="ARBA00022475"/>
    </source>
</evidence>
<dbReference type="InterPro" id="IPR013057">
    <property type="entry name" value="AA_transpt_TM"/>
</dbReference>
<evidence type="ECO:0000256" key="4">
    <source>
        <dbReference type="ARBA" id="ARBA00022692"/>
    </source>
</evidence>
<dbReference type="GO" id="GO:0016020">
    <property type="term" value="C:membrane"/>
    <property type="evidence" value="ECO:0000318"/>
    <property type="project" value="GO_Central"/>
</dbReference>
<organism evidence="14 15">
    <name type="scientific">Brassica napus</name>
    <name type="common">Rape</name>
    <dbReference type="NCBI Taxonomy" id="3708"/>
    <lineage>
        <taxon>Eukaryota</taxon>
        <taxon>Viridiplantae</taxon>
        <taxon>Streptophyta</taxon>
        <taxon>Embryophyta</taxon>
        <taxon>Tracheophyta</taxon>
        <taxon>Spermatophyta</taxon>
        <taxon>Magnoliopsida</taxon>
        <taxon>eudicotyledons</taxon>
        <taxon>Gunneridae</taxon>
        <taxon>Pentapetalae</taxon>
        <taxon>rosids</taxon>
        <taxon>malvids</taxon>
        <taxon>Brassicales</taxon>
        <taxon>Brassicaceae</taxon>
        <taxon>Brassiceae</taxon>
        <taxon>Brassica</taxon>
    </lineage>
</organism>